<dbReference type="AlphaFoldDB" id="A0AA38PIX9"/>
<organism evidence="2 3">
    <name type="scientific">Lentinula raphanica</name>
    <dbReference type="NCBI Taxonomy" id="153919"/>
    <lineage>
        <taxon>Eukaryota</taxon>
        <taxon>Fungi</taxon>
        <taxon>Dikarya</taxon>
        <taxon>Basidiomycota</taxon>
        <taxon>Agaricomycotina</taxon>
        <taxon>Agaricomycetes</taxon>
        <taxon>Agaricomycetidae</taxon>
        <taxon>Agaricales</taxon>
        <taxon>Marasmiineae</taxon>
        <taxon>Omphalotaceae</taxon>
        <taxon>Lentinula</taxon>
    </lineage>
</organism>
<feature type="transmembrane region" description="Helical" evidence="1">
    <location>
        <begin position="6"/>
        <end position="29"/>
    </location>
</feature>
<protein>
    <submittedName>
        <fullName evidence="2">Uncharacterized protein</fullName>
    </submittedName>
</protein>
<evidence type="ECO:0000256" key="1">
    <source>
        <dbReference type="SAM" id="Phobius"/>
    </source>
</evidence>
<proteinExistence type="predicted"/>
<accession>A0AA38PIX9</accession>
<feature type="transmembrane region" description="Helical" evidence="1">
    <location>
        <begin position="36"/>
        <end position="55"/>
    </location>
</feature>
<keyword evidence="1" id="KW-1133">Transmembrane helix</keyword>
<sequence length="75" mass="8516">MVKPVLWPLLGTLLTVKLLKVFLVVLLLLHRPTVEFRLRLLLLLLFLKITGTRIIEAESSTLKLLETTSPLVTLL</sequence>
<gene>
    <name evidence="2" type="ORF">F5878DRAFT_603821</name>
</gene>
<dbReference type="Proteomes" id="UP001163846">
    <property type="component" value="Unassembled WGS sequence"/>
</dbReference>
<keyword evidence="1" id="KW-0812">Transmembrane</keyword>
<keyword evidence="3" id="KW-1185">Reference proteome</keyword>
<name>A0AA38PIX9_9AGAR</name>
<reference evidence="2" key="1">
    <citation type="submission" date="2022-08" db="EMBL/GenBank/DDBJ databases">
        <authorList>
            <consortium name="DOE Joint Genome Institute"/>
            <person name="Min B."/>
            <person name="Riley R."/>
            <person name="Sierra-Patev S."/>
            <person name="Naranjo-Ortiz M."/>
            <person name="Looney B."/>
            <person name="Konkel Z."/>
            <person name="Slot J.C."/>
            <person name="Sakamoto Y."/>
            <person name="Steenwyk J.L."/>
            <person name="Rokas A."/>
            <person name="Carro J."/>
            <person name="Camarero S."/>
            <person name="Ferreira P."/>
            <person name="Molpeceres G."/>
            <person name="Ruiz-Duenas F.J."/>
            <person name="Serrano A."/>
            <person name="Henrissat B."/>
            <person name="Drula E."/>
            <person name="Hughes K.W."/>
            <person name="Mata J.L."/>
            <person name="Ishikawa N.K."/>
            <person name="Vargas-Isla R."/>
            <person name="Ushijima S."/>
            <person name="Smith C.A."/>
            <person name="Ahrendt S."/>
            <person name="Andreopoulos W."/>
            <person name="He G."/>
            <person name="Labutti K."/>
            <person name="Lipzen A."/>
            <person name="Ng V."/>
            <person name="Sandor L."/>
            <person name="Barry K."/>
            <person name="Martinez A.T."/>
            <person name="Xiao Y."/>
            <person name="Gibbons J.G."/>
            <person name="Terashima K."/>
            <person name="Hibbett D.S."/>
            <person name="Grigoriev I.V."/>
        </authorList>
    </citation>
    <scope>NUCLEOTIDE SEQUENCE</scope>
    <source>
        <strain evidence="2">TFB9207</strain>
    </source>
</reference>
<dbReference type="EMBL" id="MU805967">
    <property type="protein sequence ID" value="KAJ3843800.1"/>
    <property type="molecule type" value="Genomic_DNA"/>
</dbReference>
<evidence type="ECO:0000313" key="3">
    <source>
        <dbReference type="Proteomes" id="UP001163846"/>
    </source>
</evidence>
<keyword evidence="1" id="KW-0472">Membrane</keyword>
<comment type="caution">
    <text evidence="2">The sequence shown here is derived from an EMBL/GenBank/DDBJ whole genome shotgun (WGS) entry which is preliminary data.</text>
</comment>
<evidence type="ECO:0000313" key="2">
    <source>
        <dbReference type="EMBL" id="KAJ3843800.1"/>
    </source>
</evidence>